<feature type="non-terminal residue" evidence="2">
    <location>
        <position position="1"/>
    </location>
</feature>
<reference evidence="2" key="1">
    <citation type="submission" date="2016-05" db="EMBL/GenBank/DDBJ databases">
        <authorList>
            <person name="Lavstsen T."/>
            <person name="Jespersen J.S."/>
        </authorList>
    </citation>
    <scope>NUCLEOTIDE SEQUENCE</scope>
    <source>
        <tissue evidence="2">Brain</tissue>
    </source>
</reference>
<protein>
    <submittedName>
        <fullName evidence="2">Uncharacterized protein</fullName>
    </submittedName>
</protein>
<feature type="compositionally biased region" description="Basic and acidic residues" evidence="1">
    <location>
        <begin position="7"/>
        <end position="21"/>
    </location>
</feature>
<proteinExistence type="predicted"/>
<sequence length="60" mass="6997">PALVRPALERRRAQRQRHEAGRTQTQQLHLRPDRRLVPQPGHGALVRPEQQRHPDADQTL</sequence>
<gene>
    <name evidence="2" type="primary">Nfu_g_1_015788</name>
</gene>
<dbReference type="AlphaFoldDB" id="A0A1A8D8R6"/>
<accession>A0A1A8D8R6</accession>
<feature type="compositionally biased region" description="Basic and acidic residues" evidence="1">
    <location>
        <begin position="49"/>
        <end position="60"/>
    </location>
</feature>
<evidence type="ECO:0000313" key="2">
    <source>
        <dbReference type="EMBL" id="SBQ30660.1"/>
    </source>
</evidence>
<dbReference type="EMBL" id="HAEA01002180">
    <property type="protein sequence ID" value="SBQ30660.1"/>
    <property type="molecule type" value="Transcribed_RNA"/>
</dbReference>
<organism evidence="2">
    <name type="scientific">Nothobranchius kadleci</name>
    <name type="common">African annual killifish</name>
    <dbReference type="NCBI Taxonomy" id="1051664"/>
    <lineage>
        <taxon>Eukaryota</taxon>
        <taxon>Metazoa</taxon>
        <taxon>Chordata</taxon>
        <taxon>Craniata</taxon>
        <taxon>Vertebrata</taxon>
        <taxon>Euteleostomi</taxon>
        <taxon>Actinopterygii</taxon>
        <taxon>Neopterygii</taxon>
        <taxon>Teleostei</taxon>
        <taxon>Neoteleostei</taxon>
        <taxon>Acanthomorphata</taxon>
        <taxon>Ovalentaria</taxon>
        <taxon>Atherinomorphae</taxon>
        <taxon>Cyprinodontiformes</taxon>
        <taxon>Nothobranchiidae</taxon>
        <taxon>Nothobranchius</taxon>
    </lineage>
</organism>
<evidence type="ECO:0000256" key="1">
    <source>
        <dbReference type="SAM" id="MobiDB-lite"/>
    </source>
</evidence>
<feature type="region of interest" description="Disordered" evidence="1">
    <location>
        <begin position="1"/>
        <end position="60"/>
    </location>
</feature>
<name>A0A1A8D8R6_NOTKA</name>
<reference evidence="2" key="2">
    <citation type="submission" date="2016-06" db="EMBL/GenBank/DDBJ databases">
        <title>The genome of a short-lived fish provides insights into sex chromosome evolution and the genetic control of aging.</title>
        <authorList>
            <person name="Reichwald K."/>
            <person name="Felder M."/>
            <person name="Petzold A."/>
            <person name="Koch P."/>
            <person name="Groth M."/>
            <person name="Platzer M."/>
        </authorList>
    </citation>
    <scope>NUCLEOTIDE SEQUENCE</scope>
    <source>
        <tissue evidence="2">Brain</tissue>
    </source>
</reference>